<dbReference type="AlphaFoldDB" id="A0A9X3E0U8"/>
<keyword evidence="6" id="KW-0716">Sensory transduction</keyword>
<name>A0A9X3E0U8_9HYPH</name>
<dbReference type="InterPro" id="IPR000700">
    <property type="entry name" value="PAS-assoc_C"/>
</dbReference>
<reference evidence="19" key="1">
    <citation type="submission" date="2022-11" db="EMBL/GenBank/DDBJ databases">
        <title>Biodiversity and phylogenetic relationships of bacteria.</title>
        <authorList>
            <person name="Machado R.A.R."/>
            <person name="Bhat A."/>
            <person name="Loulou A."/>
            <person name="Kallel S."/>
        </authorList>
    </citation>
    <scope>NUCLEOTIDE SEQUENCE</scope>
    <source>
        <strain evidence="19">K-TC2</strain>
    </source>
</reference>
<dbReference type="SMART" id="SM00086">
    <property type="entry name" value="PAC"/>
    <property type="match status" value="3"/>
</dbReference>
<evidence type="ECO:0000256" key="11">
    <source>
        <dbReference type="ARBA" id="ARBA00022741"/>
    </source>
</evidence>
<evidence type="ECO:0000256" key="5">
    <source>
        <dbReference type="ARBA" id="ARBA00022553"/>
    </source>
</evidence>
<dbReference type="GO" id="GO:0005524">
    <property type="term" value="F:ATP binding"/>
    <property type="evidence" value="ECO:0007669"/>
    <property type="project" value="UniProtKB-KW"/>
</dbReference>
<dbReference type="Pfam" id="PF13426">
    <property type="entry name" value="PAS_9"/>
    <property type="match status" value="1"/>
</dbReference>
<keyword evidence="15" id="KW-0843">Virulence</keyword>
<dbReference type="GO" id="GO:0004673">
    <property type="term" value="F:protein histidine kinase activity"/>
    <property type="evidence" value="ECO:0007669"/>
    <property type="project" value="UniProtKB-EC"/>
</dbReference>
<dbReference type="PANTHER" id="PTHR41523:SF8">
    <property type="entry name" value="ETHYLENE RESPONSE SENSOR PROTEIN"/>
    <property type="match status" value="1"/>
</dbReference>
<keyword evidence="10" id="KW-0677">Repeat</keyword>
<dbReference type="Gene3D" id="3.30.450.20">
    <property type="entry name" value="PAS domain"/>
    <property type="match status" value="3"/>
</dbReference>
<dbReference type="PROSITE" id="PS50112">
    <property type="entry name" value="PAS"/>
    <property type="match status" value="2"/>
</dbReference>
<feature type="domain" description="PAS" evidence="17">
    <location>
        <begin position="283"/>
        <end position="353"/>
    </location>
</feature>
<evidence type="ECO:0000256" key="6">
    <source>
        <dbReference type="ARBA" id="ARBA00022606"/>
    </source>
</evidence>
<dbReference type="Gene3D" id="3.30.565.10">
    <property type="entry name" value="Histidine kinase-like ATPase, C-terminal domain"/>
    <property type="match status" value="1"/>
</dbReference>
<keyword evidence="7" id="KW-0285">Flavoprotein</keyword>
<evidence type="ECO:0000256" key="3">
    <source>
        <dbReference type="ARBA" id="ARBA00021740"/>
    </source>
</evidence>
<evidence type="ECO:0000256" key="14">
    <source>
        <dbReference type="ARBA" id="ARBA00022991"/>
    </source>
</evidence>
<dbReference type="Pfam" id="PF07536">
    <property type="entry name" value="HWE_HK"/>
    <property type="match status" value="1"/>
</dbReference>
<comment type="catalytic activity">
    <reaction evidence="1">
        <text>ATP + protein L-histidine = ADP + protein N-phospho-L-histidine.</text>
        <dbReference type="EC" id="2.7.13.3"/>
    </reaction>
</comment>
<evidence type="ECO:0000259" key="17">
    <source>
        <dbReference type="PROSITE" id="PS50112"/>
    </source>
</evidence>
<accession>A0A9X3E0U8</accession>
<keyword evidence="16" id="KW-0675">Receptor</keyword>
<keyword evidence="20" id="KW-1185">Reference proteome</keyword>
<protein>
    <recommendedName>
        <fullName evidence="3">Blue-light-activated histidine kinase</fullName>
        <ecNumber evidence="2">2.7.13.3</ecNumber>
    </recommendedName>
</protein>
<keyword evidence="13" id="KW-0067">ATP-binding</keyword>
<dbReference type="InterPro" id="IPR000014">
    <property type="entry name" value="PAS"/>
</dbReference>
<evidence type="ECO:0000256" key="10">
    <source>
        <dbReference type="ARBA" id="ARBA00022737"/>
    </source>
</evidence>
<evidence type="ECO:0000256" key="4">
    <source>
        <dbReference type="ARBA" id="ARBA00022543"/>
    </source>
</evidence>
<keyword evidence="9" id="KW-0808">Transferase</keyword>
<feature type="domain" description="PAC" evidence="18">
    <location>
        <begin position="105"/>
        <end position="160"/>
    </location>
</feature>
<proteinExistence type="predicted"/>
<dbReference type="InterPro" id="IPR035965">
    <property type="entry name" value="PAS-like_dom_sf"/>
</dbReference>
<sequence length="600" mass="66675">MTDHPGGELERLIRSLDWSRSPLGPRSSWPECLDAAVDLILPAQAQIVIFAGPEFVAIYNDAYAPTIGDKHPHALGRPAREYWSELWSDLEPLLQHVRTTGETISAKDRRFYIERHGFPEYVYFDISYSPVRDHAGVVQAVLCIVSETTARVAAQHALQESEARLRALFRQATGGIALIDLDGRFAMVNDRFCEITGRTEAELLRLRMQDITFRDDLPATVAQFDKLLQRGESVSIEKRLVRKDGSLVWISNSLGAVRDEAGSIRQASAIILDISDRRRTEALERRLAAIIASSDDAILGTDLDMRVTSWNNGAAHLYGYSAEEVLGLPVTFLVPADRPDEETAIIARIREGERVEPHETKRRHKDGRLIDVSLTVSPIRDEHGRIVGASKIARDITERKAAERLQHVLMGELQHRVKNVLATVQAIARQTFGRAEGGATDTFFARLTSLAHAHDLLTRENWNGAELSAVVADIIAPYRPEQFEAAGPSLRLPPRSVLTVSLAMHELATNAAKYGALSVPQGRVEVRWALRPDDPSHFELHWRESGGPAVTPPLHKGFGTRLIQQALAAELRGEVQVIYEADGVVCRVHAPVVSDWERGE</sequence>
<keyword evidence="11" id="KW-0547">Nucleotide-binding</keyword>
<dbReference type="CDD" id="cd00130">
    <property type="entry name" value="PAS"/>
    <property type="match status" value="2"/>
</dbReference>
<keyword evidence="12" id="KW-0418">Kinase</keyword>
<dbReference type="SUPFAM" id="SSF55785">
    <property type="entry name" value="PYP-like sensor domain (PAS domain)"/>
    <property type="match status" value="3"/>
</dbReference>
<evidence type="ECO:0000256" key="1">
    <source>
        <dbReference type="ARBA" id="ARBA00000085"/>
    </source>
</evidence>
<organism evidence="19 20">
    <name type="scientific">Kaistia nematophila</name>
    <dbReference type="NCBI Taxonomy" id="2994654"/>
    <lineage>
        <taxon>Bacteria</taxon>
        <taxon>Pseudomonadati</taxon>
        <taxon>Pseudomonadota</taxon>
        <taxon>Alphaproteobacteria</taxon>
        <taxon>Hyphomicrobiales</taxon>
        <taxon>Kaistiaceae</taxon>
        <taxon>Kaistia</taxon>
    </lineage>
</organism>
<evidence type="ECO:0000256" key="15">
    <source>
        <dbReference type="ARBA" id="ARBA00023026"/>
    </source>
</evidence>
<evidence type="ECO:0000259" key="18">
    <source>
        <dbReference type="PROSITE" id="PS50113"/>
    </source>
</evidence>
<keyword evidence="4" id="KW-0600">Photoreceptor protein</keyword>
<evidence type="ECO:0000256" key="9">
    <source>
        <dbReference type="ARBA" id="ARBA00022679"/>
    </source>
</evidence>
<dbReference type="PANTHER" id="PTHR41523">
    <property type="entry name" value="TWO-COMPONENT SYSTEM SENSOR PROTEIN"/>
    <property type="match status" value="1"/>
</dbReference>
<evidence type="ECO:0000313" key="20">
    <source>
        <dbReference type="Proteomes" id="UP001144805"/>
    </source>
</evidence>
<keyword evidence="5" id="KW-0597">Phosphoprotein</keyword>
<evidence type="ECO:0000313" key="19">
    <source>
        <dbReference type="EMBL" id="MCX5569666.1"/>
    </source>
</evidence>
<dbReference type="EMBL" id="JAPKNK010000003">
    <property type="protein sequence ID" value="MCX5569666.1"/>
    <property type="molecule type" value="Genomic_DNA"/>
</dbReference>
<dbReference type="Pfam" id="PF08448">
    <property type="entry name" value="PAS_4"/>
    <property type="match status" value="1"/>
</dbReference>
<evidence type="ECO:0000256" key="2">
    <source>
        <dbReference type="ARBA" id="ARBA00012438"/>
    </source>
</evidence>
<dbReference type="InterPro" id="IPR013655">
    <property type="entry name" value="PAS_fold_3"/>
</dbReference>
<evidence type="ECO:0000256" key="8">
    <source>
        <dbReference type="ARBA" id="ARBA00022643"/>
    </source>
</evidence>
<keyword evidence="8" id="KW-0288">FMN</keyword>
<dbReference type="Proteomes" id="UP001144805">
    <property type="component" value="Unassembled WGS sequence"/>
</dbReference>
<comment type="caution">
    <text evidence="19">The sequence shown here is derived from an EMBL/GenBank/DDBJ whole genome shotgun (WGS) entry which is preliminary data.</text>
</comment>
<dbReference type="InterPro" id="IPR036890">
    <property type="entry name" value="HATPase_C_sf"/>
</dbReference>
<dbReference type="SMART" id="SM00091">
    <property type="entry name" value="PAS"/>
    <property type="match status" value="3"/>
</dbReference>
<evidence type="ECO:0000256" key="7">
    <source>
        <dbReference type="ARBA" id="ARBA00022630"/>
    </source>
</evidence>
<feature type="domain" description="PAC" evidence="18">
    <location>
        <begin position="356"/>
        <end position="408"/>
    </location>
</feature>
<dbReference type="SMART" id="SM00911">
    <property type="entry name" value="HWE_HK"/>
    <property type="match status" value="1"/>
</dbReference>
<evidence type="ECO:0000256" key="13">
    <source>
        <dbReference type="ARBA" id="ARBA00022840"/>
    </source>
</evidence>
<dbReference type="InterPro" id="IPR001610">
    <property type="entry name" value="PAC"/>
</dbReference>
<feature type="domain" description="PAS" evidence="17">
    <location>
        <begin position="161"/>
        <end position="231"/>
    </location>
</feature>
<evidence type="ECO:0000256" key="12">
    <source>
        <dbReference type="ARBA" id="ARBA00022777"/>
    </source>
</evidence>
<dbReference type="EC" id="2.7.13.3" evidence="2"/>
<gene>
    <name evidence="19" type="ORF">OSH07_10730</name>
</gene>
<dbReference type="NCBIfam" id="TIGR00229">
    <property type="entry name" value="sensory_box"/>
    <property type="match status" value="2"/>
</dbReference>
<feature type="domain" description="PAC" evidence="18">
    <location>
        <begin position="234"/>
        <end position="286"/>
    </location>
</feature>
<dbReference type="RefSeq" id="WP_266338626.1">
    <property type="nucleotide sequence ID" value="NZ_JAPKNK010000003.1"/>
</dbReference>
<evidence type="ECO:0000256" key="16">
    <source>
        <dbReference type="ARBA" id="ARBA00023170"/>
    </source>
</evidence>
<dbReference type="InterPro" id="IPR013656">
    <property type="entry name" value="PAS_4"/>
</dbReference>
<dbReference type="InterPro" id="IPR011102">
    <property type="entry name" value="Sig_transdc_His_kinase_HWE"/>
</dbReference>
<keyword evidence="14" id="KW-0157">Chromophore</keyword>
<dbReference type="PROSITE" id="PS50113">
    <property type="entry name" value="PAC"/>
    <property type="match status" value="3"/>
</dbReference>
<dbReference type="Pfam" id="PF08447">
    <property type="entry name" value="PAS_3"/>
    <property type="match status" value="1"/>
</dbReference>
<dbReference type="GO" id="GO:0009881">
    <property type="term" value="F:photoreceptor activity"/>
    <property type="evidence" value="ECO:0007669"/>
    <property type="project" value="UniProtKB-KW"/>
</dbReference>